<dbReference type="GO" id="GO:0008777">
    <property type="term" value="F:acetylornithine deacetylase activity"/>
    <property type="evidence" value="ECO:0007669"/>
    <property type="project" value="TreeGrafter"/>
</dbReference>
<dbReference type="EMBL" id="LO017727">
    <property type="protein sequence ID" value="CRH07677.1"/>
    <property type="molecule type" value="Genomic_DNA"/>
</dbReference>
<evidence type="ECO:0000256" key="4">
    <source>
        <dbReference type="ARBA" id="ARBA00011921"/>
    </source>
</evidence>
<comment type="catalytic activity">
    <reaction evidence="14 15">
        <text>N-succinyl-(2S,6S)-2,6-diaminopimelate + H2O = (2S,6S)-2,6-diaminopimelate + succinate</text>
        <dbReference type="Rhea" id="RHEA:22608"/>
        <dbReference type="ChEBI" id="CHEBI:15377"/>
        <dbReference type="ChEBI" id="CHEBI:30031"/>
        <dbReference type="ChEBI" id="CHEBI:57609"/>
        <dbReference type="ChEBI" id="CHEBI:58087"/>
        <dbReference type="EC" id="3.5.1.18"/>
    </reaction>
</comment>
<keyword evidence="8 15" id="KW-0378">Hydrolase</keyword>
<keyword evidence="11 15" id="KW-0457">Lysine biosynthesis</keyword>
<dbReference type="PROSITE" id="PS00758">
    <property type="entry name" value="ARGE_DAPE_CPG2_1"/>
    <property type="match status" value="1"/>
</dbReference>
<feature type="binding site" evidence="15">
    <location>
        <position position="359"/>
    </location>
    <ligand>
        <name>Zn(2+)</name>
        <dbReference type="ChEBI" id="CHEBI:29105"/>
        <label>2</label>
    </ligand>
</feature>
<dbReference type="InterPro" id="IPR050072">
    <property type="entry name" value="Peptidase_M20A"/>
</dbReference>
<comment type="similarity">
    <text evidence="2 15">Belongs to the peptidase M20A family. DapE subfamily.</text>
</comment>
<proteinExistence type="inferred from homology"/>
<evidence type="ECO:0000256" key="13">
    <source>
        <dbReference type="ARBA" id="ARBA00031891"/>
    </source>
</evidence>
<evidence type="ECO:0000256" key="9">
    <source>
        <dbReference type="ARBA" id="ARBA00022833"/>
    </source>
</evidence>
<evidence type="ECO:0000259" key="16">
    <source>
        <dbReference type="Pfam" id="PF07687"/>
    </source>
</evidence>
<dbReference type="Pfam" id="PF01546">
    <property type="entry name" value="Peptidase_M20"/>
    <property type="match status" value="1"/>
</dbReference>
<dbReference type="HAMAP" id="MF_01690">
    <property type="entry name" value="DapE"/>
    <property type="match status" value="1"/>
</dbReference>
<dbReference type="InterPro" id="IPR002933">
    <property type="entry name" value="Peptidase_M20"/>
</dbReference>
<evidence type="ECO:0000256" key="5">
    <source>
        <dbReference type="ARBA" id="ARBA00022391"/>
    </source>
</evidence>
<accession>A0A1S7LNH2</accession>
<evidence type="ECO:0000256" key="6">
    <source>
        <dbReference type="ARBA" id="ARBA00022605"/>
    </source>
</evidence>
<evidence type="ECO:0000256" key="12">
    <source>
        <dbReference type="ARBA" id="ARBA00023285"/>
    </source>
</evidence>
<evidence type="ECO:0000256" key="8">
    <source>
        <dbReference type="ARBA" id="ARBA00022801"/>
    </source>
</evidence>
<dbReference type="NCBIfam" id="TIGR01246">
    <property type="entry name" value="dapE_proteo"/>
    <property type="match status" value="1"/>
</dbReference>
<dbReference type="GO" id="GO:0008270">
    <property type="term" value="F:zinc ion binding"/>
    <property type="evidence" value="ECO:0007669"/>
    <property type="project" value="UniProtKB-UniRule"/>
</dbReference>
<feature type="binding site" evidence="15">
    <location>
        <position position="75"/>
    </location>
    <ligand>
        <name>Zn(2+)</name>
        <dbReference type="ChEBI" id="CHEBI:29105"/>
        <label>1</label>
    </ligand>
</feature>
<dbReference type="GO" id="GO:0050897">
    <property type="term" value="F:cobalt ion binding"/>
    <property type="evidence" value="ECO:0007669"/>
    <property type="project" value="UniProtKB-UniRule"/>
</dbReference>
<dbReference type="PANTHER" id="PTHR43808:SF31">
    <property type="entry name" value="N-ACETYL-L-CITRULLINE DEACETYLASE"/>
    <property type="match status" value="1"/>
</dbReference>
<name>A0A1S7LNH2_MAGMO</name>
<dbReference type="InterPro" id="IPR005941">
    <property type="entry name" value="DapE_proteobac"/>
</dbReference>
<evidence type="ECO:0000256" key="1">
    <source>
        <dbReference type="ARBA" id="ARBA00005130"/>
    </source>
</evidence>
<keyword evidence="12 15" id="KW-0170">Cobalt</keyword>
<sequence length="390" mass="42040">MTSNHPDSGLIDPVVLARQLIQAPSVTPADHGCQELLIRYLEDMGFTIHRLRFGQVENFYARLGTKGRNLGLAGHTDVVSPGDEKQWQSAPFAAEVEEGIICGRGAVDMKGGLAAMVAATSRFLTAHPDFAEHNSLSFLITGDEEGDAIDGTIKVLNWMKEQDEAMDYCLVGEPTSGARLGDCIKNGRRGSVNGKLTVRGIQGHVAYPHLAENPIHTASPAIAAISSIVFDEGNAFFQPTSLQFTALQSGGTATNIVPGELTAGFNIRFSTEHTPESLEARVREELDKAKLDYDLEMIVSGLPFLTEGGEMLEKLSQSVAQVTGVTPELSTGGGTSDARFISIFCDQTAEFGLVGATMHKVNEVVPVSDLELLTEVYQRFMERLFPPQSA</sequence>
<evidence type="ECO:0000256" key="3">
    <source>
        <dbReference type="ARBA" id="ARBA00011738"/>
    </source>
</evidence>
<evidence type="ECO:0000256" key="14">
    <source>
        <dbReference type="ARBA" id="ARBA00051301"/>
    </source>
</evidence>
<feature type="binding site" evidence="15">
    <location>
        <position position="108"/>
    </location>
    <ligand>
        <name>Zn(2+)</name>
        <dbReference type="ChEBI" id="CHEBI:29105"/>
        <label>1</label>
    </ligand>
</feature>
<protein>
    <recommendedName>
        <fullName evidence="5 15">Succinyl-diaminopimelate desuccinylase</fullName>
        <shortName evidence="15">SDAP desuccinylase</shortName>
        <ecNumber evidence="4 15">3.5.1.18</ecNumber>
    </recommendedName>
    <alternativeName>
        <fullName evidence="13 15">N-succinyl-LL-2,6-diaminoheptanedioate amidohydrolase</fullName>
    </alternativeName>
</protein>
<dbReference type="CDD" id="cd03891">
    <property type="entry name" value="M20_DapE_proteobac"/>
    <property type="match status" value="1"/>
</dbReference>
<reference evidence="17" key="1">
    <citation type="submission" date="2015-04" db="EMBL/GenBank/DDBJ databases">
        <authorList>
            <person name="Syromyatnikov M.Y."/>
            <person name="Popov V.N."/>
        </authorList>
    </citation>
    <scope>NUCLEOTIDE SEQUENCE</scope>
    <source>
        <strain evidence="17">MO-1</strain>
    </source>
</reference>
<evidence type="ECO:0000256" key="15">
    <source>
        <dbReference type="HAMAP-Rule" id="MF_01690"/>
    </source>
</evidence>
<organism evidence="17">
    <name type="scientific">Magnetococcus massalia (strain MO-1)</name>
    <dbReference type="NCBI Taxonomy" id="451514"/>
    <lineage>
        <taxon>Bacteria</taxon>
        <taxon>Pseudomonadati</taxon>
        <taxon>Pseudomonadota</taxon>
        <taxon>Magnetococcia</taxon>
        <taxon>Magnetococcales</taxon>
        <taxon>Magnetococcaceae</taxon>
        <taxon>Magnetococcus</taxon>
    </lineage>
</organism>
<comment type="pathway">
    <text evidence="1 15">Amino-acid biosynthesis; L-lysine biosynthesis via DAP pathway; LL-2,6-diaminopimelate from (S)-tetrahydrodipicolinate (succinylase route): step 3/3.</text>
</comment>
<dbReference type="GO" id="GO:0009089">
    <property type="term" value="P:lysine biosynthetic process via diaminopimelate"/>
    <property type="evidence" value="ECO:0007669"/>
    <property type="project" value="UniProtKB-UniRule"/>
</dbReference>
<feature type="binding site" evidence="15">
    <location>
        <position position="145"/>
    </location>
    <ligand>
        <name>Zn(2+)</name>
        <dbReference type="ChEBI" id="CHEBI:29105"/>
        <label>2</label>
    </ligand>
</feature>
<dbReference type="EC" id="3.5.1.18" evidence="4 15"/>
<dbReference type="GO" id="GO:0019877">
    <property type="term" value="P:diaminopimelate biosynthetic process"/>
    <property type="evidence" value="ECO:0007669"/>
    <property type="project" value="UniProtKB-UniRule"/>
</dbReference>
<dbReference type="GO" id="GO:0009014">
    <property type="term" value="F:succinyl-diaminopimelate desuccinylase activity"/>
    <property type="evidence" value="ECO:0007669"/>
    <property type="project" value="UniProtKB-UniRule"/>
</dbReference>
<evidence type="ECO:0000313" key="17">
    <source>
        <dbReference type="EMBL" id="CRH07677.1"/>
    </source>
</evidence>
<evidence type="ECO:0000256" key="7">
    <source>
        <dbReference type="ARBA" id="ARBA00022723"/>
    </source>
</evidence>
<dbReference type="SUPFAM" id="SSF53187">
    <property type="entry name" value="Zn-dependent exopeptidases"/>
    <property type="match status" value="1"/>
</dbReference>
<dbReference type="InterPro" id="IPR036264">
    <property type="entry name" value="Bact_exopeptidase_dim_dom"/>
</dbReference>
<keyword evidence="7 15" id="KW-0479">Metal-binding</keyword>
<gene>
    <name evidence="15 17" type="primary">dapE</name>
    <name evidence="17" type="ORF">MAGMO_3541</name>
</gene>
<evidence type="ECO:0000256" key="2">
    <source>
        <dbReference type="ARBA" id="ARBA00006746"/>
    </source>
</evidence>
<dbReference type="GO" id="GO:0006526">
    <property type="term" value="P:L-arginine biosynthetic process"/>
    <property type="evidence" value="ECO:0007669"/>
    <property type="project" value="TreeGrafter"/>
</dbReference>
<evidence type="ECO:0000256" key="10">
    <source>
        <dbReference type="ARBA" id="ARBA00022915"/>
    </source>
</evidence>
<dbReference type="Pfam" id="PF07687">
    <property type="entry name" value="M20_dimer"/>
    <property type="match status" value="1"/>
</dbReference>
<feature type="domain" description="Peptidase M20 dimerisation" evidence="16">
    <location>
        <begin position="186"/>
        <end position="293"/>
    </location>
</feature>
<dbReference type="PANTHER" id="PTHR43808">
    <property type="entry name" value="ACETYLORNITHINE DEACETYLASE"/>
    <property type="match status" value="1"/>
</dbReference>
<feature type="binding site" evidence="15">
    <location>
        <position position="108"/>
    </location>
    <ligand>
        <name>Zn(2+)</name>
        <dbReference type="ChEBI" id="CHEBI:29105"/>
        <label>2</label>
    </ligand>
</feature>
<dbReference type="UniPathway" id="UPA00034">
    <property type="reaction ID" value="UER00021"/>
</dbReference>
<dbReference type="SUPFAM" id="SSF55031">
    <property type="entry name" value="Bacterial exopeptidase dimerisation domain"/>
    <property type="match status" value="1"/>
</dbReference>
<feature type="binding site" evidence="15">
    <location>
        <position position="173"/>
    </location>
    <ligand>
        <name>Zn(2+)</name>
        <dbReference type="ChEBI" id="CHEBI:29105"/>
        <label>1</label>
    </ligand>
</feature>
<keyword evidence="10 15" id="KW-0220">Diaminopimelate biosynthesis</keyword>
<feature type="active site" evidence="15">
    <location>
        <position position="77"/>
    </location>
</feature>
<comment type="function">
    <text evidence="15">Catalyzes the hydrolysis of N-succinyl-L,L-diaminopimelic acid (SDAP), forming succinate and LL-2,6-diaminopimelate (DAP), an intermediate involved in the bacterial biosynthesis of lysine and meso-diaminopimelic acid, an essential component of bacterial cell walls.</text>
</comment>
<comment type="subunit">
    <text evidence="3 15">Homodimer.</text>
</comment>
<feature type="active site" description="Proton acceptor" evidence="15">
    <location>
        <position position="144"/>
    </location>
</feature>
<dbReference type="InterPro" id="IPR011650">
    <property type="entry name" value="Peptidase_M20_dimer"/>
</dbReference>
<comment type="cofactor">
    <cofactor evidence="15">
        <name>Zn(2+)</name>
        <dbReference type="ChEBI" id="CHEBI:29105"/>
    </cofactor>
    <cofactor evidence="15">
        <name>Co(2+)</name>
        <dbReference type="ChEBI" id="CHEBI:48828"/>
    </cofactor>
    <text evidence="15">Binds 2 Zn(2+) or Co(2+) ions per subunit.</text>
</comment>
<keyword evidence="9 15" id="KW-0862">Zinc</keyword>
<evidence type="ECO:0000256" key="11">
    <source>
        <dbReference type="ARBA" id="ARBA00023154"/>
    </source>
</evidence>
<dbReference type="AlphaFoldDB" id="A0A1S7LNH2"/>
<dbReference type="NCBIfam" id="NF009557">
    <property type="entry name" value="PRK13009.1"/>
    <property type="match status" value="1"/>
</dbReference>
<dbReference type="InterPro" id="IPR001261">
    <property type="entry name" value="ArgE/DapE_CS"/>
</dbReference>
<dbReference type="Gene3D" id="3.40.630.10">
    <property type="entry name" value="Zn peptidases"/>
    <property type="match status" value="2"/>
</dbReference>
<keyword evidence="6 15" id="KW-0028">Amino-acid biosynthesis</keyword>